<comment type="caution">
    <text evidence="2">The sequence shown here is derived from an EMBL/GenBank/DDBJ whole genome shotgun (WGS) entry which is preliminary data.</text>
</comment>
<name>A0A9D1KZ09_9FIRM</name>
<keyword evidence="1" id="KW-1133">Transmembrane helix</keyword>
<keyword evidence="1" id="KW-0472">Membrane</keyword>
<feature type="transmembrane region" description="Helical" evidence="1">
    <location>
        <begin position="97"/>
        <end position="114"/>
    </location>
</feature>
<dbReference type="Pfam" id="PF06912">
    <property type="entry name" value="DUF1275"/>
    <property type="match status" value="1"/>
</dbReference>
<accession>A0A9D1KZ09</accession>
<dbReference type="PANTHER" id="PTHR37314:SF4">
    <property type="entry name" value="UPF0700 TRANSMEMBRANE PROTEIN YOAK"/>
    <property type="match status" value="1"/>
</dbReference>
<reference evidence="2" key="2">
    <citation type="journal article" date="2021" name="PeerJ">
        <title>Extensive microbial diversity within the chicken gut microbiome revealed by metagenomics and culture.</title>
        <authorList>
            <person name="Gilroy R."/>
            <person name="Ravi A."/>
            <person name="Getino M."/>
            <person name="Pursley I."/>
            <person name="Horton D.L."/>
            <person name="Alikhan N.F."/>
            <person name="Baker D."/>
            <person name="Gharbi K."/>
            <person name="Hall N."/>
            <person name="Watson M."/>
            <person name="Adriaenssens E.M."/>
            <person name="Foster-Nyarko E."/>
            <person name="Jarju S."/>
            <person name="Secka A."/>
            <person name="Antonio M."/>
            <person name="Oren A."/>
            <person name="Chaudhuri R.R."/>
            <person name="La Ragione R."/>
            <person name="Hildebrand F."/>
            <person name="Pallen M.J."/>
        </authorList>
    </citation>
    <scope>NUCLEOTIDE SEQUENCE</scope>
    <source>
        <strain evidence="2">CHK195-11698</strain>
    </source>
</reference>
<dbReference type="Proteomes" id="UP000824175">
    <property type="component" value="Unassembled WGS sequence"/>
</dbReference>
<evidence type="ECO:0000313" key="3">
    <source>
        <dbReference type="Proteomes" id="UP000824175"/>
    </source>
</evidence>
<gene>
    <name evidence="2" type="ORF">IAD15_03225</name>
</gene>
<reference evidence="2" key="1">
    <citation type="submission" date="2020-10" db="EMBL/GenBank/DDBJ databases">
        <authorList>
            <person name="Gilroy R."/>
        </authorList>
    </citation>
    <scope>NUCLEOTIDE SEQUENCE</scope>
    <source>
        <strain evidence="2">CHK195-11698</strain>
    </source>
</reference>
<proteinExistence type="predicted"/>
<protein>
    <submittedName>
        <fullName evidence="2">DUF1275 domain-containing protein</fullName>
    </submittedName>
</protein>
<evidence type="ECO:0000313" key="2">
    <source>
        <dbReference type="EMBL" id="HIU13063.1"/>
    </source>
</evidence>
<sequence length="218" mass="23720">MSSTRPKQPWPSPALNRKALISGLLLTYVGGFLDGYTYLGRGHVFANAQTGNMALLGISLFRGDGMQVLHYLLPISAFALGSLLTKQLERTTFSKRLVSAIEILILAFVALAGSGLADQYANMLISFVCAMQVTAFRQIDGLPYASTMCTGNLRSAMEKVDLFLLEKDLYQLKQAAKYFLVIGCFMLGAGCSFVALSLWGLSSLYLACLILLCHIVLI</sequence>
<feature type="transmembrane region" description="Helical" evidence="1">
    <location>
        <begin position="68"/>
        <end position="85"/>
    </location>
</feature>
<feature type="transmembrane region" description="Helical" evidence="1">
    <location>
        <begin position="201"/>
        <end position="217"/>
    </location>
</feature>
<keyword evidence="1" id="KW-0812">Transmembrane</keyword>
<organism evidence="2 3">
    <name type="scientific">Candidatus Fimiplasma intestinipullorum</name>
    <dbReference type="NCBI Taxonomy" id="2840825"/>
    <lineage>
        <taxon>Bacteria</taxon>
        <taxon>Bacillati</taxon>
        <taxon>Bacillota</taxon>
        <taxon>Clostridia</taxon>
        <taxon>Eubacteriales</taxon>
        <taxon>Candidatus Fimiplasma</taxon>
    </lineage>
</organism>
<dbReference type="PANTHER" id="PTHR37314">
    <property type="entry name" value="SLR0142 PROTEIN"/>
    <property type="match status" value="1"/>
</dbReference>
<dbReference type="EMBL" id="DVMJ01000022">
    <property type="protein sequence ID" value="HIU13063.1"/>
    <property type="molecule type" value="Genomic_DNA"/>
</dbReference>
<dbReference type="InterPro" id="IPR010699">
    <property type="entry name" value="DUF1275"/>
</dbReference>
<evidence type="ECO:0000256" key="1">
    <source>
        <dbReference type="SAM" id="Phobius"/>
    </source>
</evidence>
<dbReference type="AlphaFoldDB" id="A0A9D1KZ09"/>
<feature type="transmembrane region" description="Helical" evidence="1">
    <location>
        <begin position="20"/>
        <end position="39"/>
    </location>
</feature>